<organism evidence="2 3">
    <name type="scientific">Blautia hominis</name>
    <dbReference type="NCBI Taxonomy" id="2025493"/>
    <lineage>
        <taxon>Bacteria</taxon>
        <taxon>Bacillati</taxon>
        <taxon>Bacillota</taxon>
        <taxon>Clostridia</taxon>
        <taxon>Lachnospirales</taxon>
        <taxon>Lachnospiraceae</taxon>
        <taxon>Blautia</taxon>
    </lineage>
</organism>
<evidence type="ECO:0000313" key="3">
    <source>
        <dbReference type="Proteomes" id="UP001600943"/>
    </source>
</evidence>
<reference evidence="2 3" key="1">
    <citation type="submission" date="2024-04" db="EMBL/GenBank/DDBJ databases">
        <title>Defined microbial consortia suppress multidrug-resistant proinflammatory Enterobacteriaceae via ecological control.</title>
        <authorList>
            <person name="Furuichi M."/>
            <person name="Kawaguchi T."/>
            <person name="Pust M."/>
            <person name="Yasuma K."/>
            <person name="Plichta D."/>
            <person name="Hasegawa N."/>
            <person name="Ohya T."/>
            <person name="Bhattarai S."/>
            <person name="Sasajima S."/>
            <person name="Aoto Y."/>
            <person name="Tuganbaev T."/>
            <person name="Yaginuma M."/>
            <person name="Ueda M."/>
            <person name="Okahashi N."/>
            <person name="Amafuji K."/>
            <person name="Kiridooshi Y."/>
            <person name="Sugita K."/>
            <person name="Strazar M."/>
            <person name="Skelly A."/>
            <person name="Suda W."/>
            <person name="Hattori M."/>
            <person name="Nakamoto N."/>
            <person name="Caballero S."/>
            <person name="Norman J."/>
            <person name="Olle B."/>
            <person name="Tanoue T."/>
            <person name="Arita M."/>
            <person name="Bucci V."/>
            <person name="Atarashi K."/>
            <person name="Xavier R."/>
            <person name="Honda K."/>
        </authorList>
    </citation>
    <scope>NUCLEOTIDE SEQUENCE [LARGE SCALE GENOMIC DNA]</scope>
    <source>
        <strain evidence="3">k04-0078-D8-1</strain>
    </source>
</reference>
<evidence type="ECO:0000256" key="1">
    <source>
        <dbReference type="SAM" id="MobiDB-lite"/>
    </source>
</evidence>
<dbReference type="Proteomes" id="UP001600943">
    <property type="component" value="Unassembled WGS sequence"/>
</dbReference>
<dbReference type="EMBL" id="BAABYW010000001">
    <property type="protein sequence ID" value="GAA6410665.1"/>
    <property type="molecule type" value="Genomic_DNA"/>
</dbReference>
<gene>
    <name evidence="2" type="ORF">K040078D81_47820</name>
</gene>
<proteinExistence type="predicted"/>
<accession>A0ABQ0BGT1</accession>
<feature type="region of interest" description="Disordered" evidence="1">
    <location>
        <begin position="1"/>
        <end position="31"/>
    </location>
</feature>
<name>A0ABQ0BGT1_9FIRM</name>
<protein>
    <submittedName>
        <fullName evidence="2">Uncharacterized protein</fullName>
    </submittedName>
</protein>
<feature type="compositionally biased region" description="Acidic residues" evidence="1">
    <location>
        <begin position="18"/>
        <end position="31"/>
    </location>
</feature>
<evidence type="ECO:0000313" key="2">
    <source>
        <dbReference type="EMBL" id="GAA6410665.1"/>
    </source>
</evidence>
<sequence length="52" mass="5587">MGVEEGGSGGEVGGHEVEVEEHEEGVEGEDLEEEAGFGIFFKVLYKSCKGFH</sequence>
<comment type="caution">
    <text evidence="2">The sequence shown here is derived from an EMBL/GenBank/DDBJ whole genome shotgun (WGS) entry which is preliminary data.</text>
</comment>
<keyword evidence="3" id="KW-1185">Reference proteome</keyword>
<feature type="compositionally biased region" description="Gly residues" evidence="1">
    <location>
        <begin position="1"/>
        <end position="12"/>
    </location>
</feature>